<dbReference type="GO" id="GO:0004550">
    <property type="term" value="F:nucleoside diphosphate kinase activity"/>
    <property type="evidence" value="ECO:0007669"/>
    <property type="project" value="TreeGrafter"/>
</dbReference>
<dbReference type="HAMAP" id="MF_00165">
    <property type="entry name" value="Thymidylate_kinase"/>
    <property type="match status" value="1"/>
</dbReference>
<dbReference type="SUPFAM" id="SSF52540">
    <property type="entry name" value="P-loop containing nucleoside triphosphate hydrolases"/>
    <property type="match status" value="1"/>
</dbReference>
<gene>
    <name evidence="11" type="ORF">GEV33_007259</name>
</gene>
<evidence type="ECO:0000256" key="1">
    <source>
        <dbReference type="ARBA" id="ARBA00004992"/>
    </source>
</evidence>
<dbReference type="CDD" id="cd01672">
    <property type="entry name" value="TMPK"/>
    <property type="match status" value="1"/>
</dbReference>
<protein>
    <recommendedName>
        <fullName evidence="4">Thymidylate kinase</fullName>
        <ecNumber evidence="3">2.7.4.9</ecNumber>
    </recommendedName>
</protein>
<evidence type="ECO:0000256" key="7">
    <source>
        <dbReference type="ARBA" id="ARBA00022741"/>
    </source>
</evidence>
<dbReference type="NCBIfam" id="TIGR00041">
    <property type="entry name" value="DTMP_kinase"/>
    <property type="match status" value="1"/>
</dbReference>
<proteinExistence type="inferred from homology"/>
<dbReference type="Gene3D" id="3.40.50.300">
    <property type="entry name" value="P-loop containing nucleotide triphosphate hydrolases"/>
    <property type="match status" value="1"/>
</dbReference>
<comment type="similarity">
    <text evidence="2">Belongs to the thymidylate kinase family.</text>
</comment>
<sequence length="228" mass="26142">MNGMRRGALIVIEGVDRSGKSTQCKKLVDSLKAMSVNADLVRFPDRSTHIGGLIDKYLKQKSHLCDEAIHLMFTANRWEKKEEMERLLKQGVTLVVDRYSFSGIVYSSIKKNMKLHWCQEPENGLLRPDLVFLLTLSENEMAKRPNFGDERYENTETQEKVAKAFLDMSREQGDWEVVPADGTIEDVHKVLLERAVKKIAEVERKSIRNLNFKSQSLNGLEEAKNKCI</sequence>
<dbReference type="GO" id="GO:0006227">
    <property type="term" value="P:dUDP biosynthetic process"/>
    <property type="evidence" value="ECO:0007669"/>
    <property type="project" value="TreeGrafter"/>
</dbReference>
<dbReference type="PANTHER" id="PTHR10344:SF1">
    <property type="entry name" value="THYMIDYLATE KINASE"/>
    <property type="match status" value="1"/>
</dbReference>
<dbReference type="PROSITE" id="PS01331">
    <property type="entry name" value="THYMIDYLATE_KINASE"/>
    <property type="match status" value="1"/>
</dbReference>
<evidence type="ECO:0000313" key="12">
    <source>
        <dbReference type="Proteomes" id="UP000719412"/>
    </source>
</evidence>
<keyword evidence="12" id="KW-1185">Reference proteome</keyword>
<evidence type="ECO:0000313" key="11">
    <source>
        <dbReference type="EMBL" id="KAH0815531.1"/>
    </source>
</evidence>
<accession>A0A8J6HK46</accession>
<evidence type="ECO:0000256" key="8">
    <source>
        <dbReference type="ARBA" id="ARBA00022777"/>
    </source>
</evidence>
<dbReference type="AlphaFoldDB" id="A0A8J6HK46"/>
<evidence type="ECO:0000256" key="4">
    <source>
        <dbReference type="ARBA" id="ARBA00017144"/>
    </source>
</evidence>
<keyword evidence="5" id="KW-0808">Transferase</keyword>
<keyword evidence="6" id="KW-0545">Nucleotide biosynthesis</keyword>
<dbReference type="GO" id="GO:0006233">
    <property type="term" value="P:dTDP biosynthetic process"/>
    <property type="evidence" value="ECO:0007669"/>
    <property type="project" value="InterPro"/>
</dbReference>
<dbReference type="FunFam" id="3.40.50.300:FF:000679">
    <property type="entry name" value="Thymidylate kinase"/>
    <property type="match status" value="1"/>
</dbReference>
<evidence type="ECO:0000256" key="5">
    <source>
        <dbReference type="ARBA" id="ARBA00022679"/>
    </source>
</evidence>
<comment type="caution">
    <text evidence="11">The sequence shown here is derived from an EMBL/GenBank/DDBJ whole genome shotgun (WGS) entry which is preliminary data.</text>
</comment>
<reference evidence="11" key="1">
    <citation type="journal article" date="2020" name="J Insects Food Feed">
        <title>The yellow mealworm (Tenebrio molitor) genome: a resource for the emerging insects as food and feed industry.</title>
        <authorList>
            <person name="Eriksson T."/>
            <person name="Andere A."/>
            <person name="Kelstrup H."/>
            <person name="Emery V."/>
            <person name="Picard C."/>
        </authorList>
    </citation>
    <scope>NUCLEOTIDE SEQUENCE</scope>
    <source>
        <strain evidence="11">Stoneville</strain>
        <tissue evidence="11">Whole head</tissue>
    </source>
</reference>
<dbReference type="GO" id="GO:0005829">
    <property type="term" value="C:cytosol"/>
    <property type="evidence" value="ECO:0007669"/>
    <property type="project" value="TreeGrafter"/>
</dbReference>
<feature type="domain" description="Thymidylate kinase-like" evidence="10">
    <location>
        <begin position="12"/>
        <end position="189"/>
    </location>
</feature>
<name>A0A8J6HK46_TENMO</name>
<dbReference type="GO" id="GO:0005739">
    <property type="term" value="C:mitochondrion"/>
    <property type="evidence" value="ECO:0007669"/>
    <property type="project" value="TreeGrafter"/>
</dbReference>
<organism evidence="11 12">
    <name type="scientific">Tenebrio molitor</name>
    <name type="common">Yellow mealworm beetle</name>
    <dbReference type="NCBI Taxonomy" id="7067"/>
    <lineage>
        <taxon>Eukaryota</taxon>
        <taxon>Metazoa</taxon>
        <taxon>Ecdysozoa</taxon>
        <taxon>Arthropoda</taxon>
        <taxon>Hexapoda</taxon>
        <taxon>Insecta</taxon>
        <taxon>Pterygota</taxon>
        <taxon>Neoptera</taxon>
        <taxon>Endopterygota</taxon>
        <taxon>Coleoptera</taxon>
        <taxon>Polyphaga</taxon>
        <taxon>Cucujiformia</taxon>
        <taxon>Tenebrionidae</taxon>
        <taxon>Tenebrio</taxon>
    </lineage>
</organism>
<dbReference type="Proteomes" id="UP000719412">
    <property type="component" value="Unassembled WGS sequence"/>
</dbReference>
<reference evidence="11" key="2">
    <citation type="submission" date="2021-08" db="EMBL/GenBank/DDBJ databases">
        <authorList>
            <person name="Eriksson T."/>
        </authorList>
    </citation>
    <scope>NUCLEOTIDE SEQUENCE</scope>
    <source>
        <strain evidence="11">Stoneville</strain>
        <tissue evidence="11">Whole head</tissue>
    </source>
</reference>
<evidence type="ECO:0000256" key="2">
    <source>
        <dbReference type="ARBA" id="ARBA00009776"/>
    </source>
</evidence>
<evidence type="ECO:0000256" key="6">
    <source>
        <dbReference type="ARBA" id="ARBA00022727"/>
    </source>
</evidence>
<dbReference type="GO" id="GO:0006235">
    <property type="term" value="P:dTTP biosynthetic process"/>
    <property type="evidence" value="ECO:0007669"/>
    <property type="project" value="TreeGrafter"/>
</dbReference>
<evidence type="ECO:0000259" key="10">
    <source>
        <dbReference type="Pfam" id="PF02223"/>
    </source>
</evidence>
<keyword evidence="8" id="KW-0418">Kinase</keyword>
<evidence type="ECO:0000256" key="9">
    <source>
        <dbReference type="ARBA" id="ARBA00022840"/>
    </source>
</evidence>
<dbReference type="EC" id="2.7.4.9" evidence="3"/>
<keyword evidence="9" id="KW-0067">ATP-binding</keyword>
<dbReference type="InterPro" id="IPR018095">
    <property type="entry name" value="Thymidylate_kin_CS"/>
</dbReference>
<keyword evidence="7" id="KW-0547">Nucleotide-binding</keyword>
<dbReference type="InterPro" id="IPR018094">
    <property type="entry name" value="Thymidylate_kinase"/>
</dbReference>
<dbReference type="PANTHER" id="PTHR10344">
    <property type="entry name" value="THYMIDYLATE KINASE"/>
    <property type="match status" value="1"/>
</dbReference>
<evidence type="ECO:0000256" key="3">
    <source>
        <dbReference type="ARBA" id="ARBA00012980"/>
    </source>
</evidence>
<dbReference type="GO" id="GO:0005524">
    <property type="term" value="F:ATP binding"/>
    <property type="evidence" value="ECO:0007669"/>
    <property type="project" value="UniProtKB-KW"/>
</dbReference>
<dbReference type="InterPro" id="IPR027417">
    <property type="entry name" value="P-loop_NTPase"/>
</dbReference>
<dbReference type="GO" id="GO:0004798">
    <property type="term" value="F:dTMP kinase activity"/>
    <property type="evidence" value="ECO:0007669"/>
    <property type="project" value="UniProtKB-EC"/>
</dbReference>
<dbReference type="GO" id="GO:0005634">
    <property type="term" value="C:nucleus"/>
    <property type="evidence" value="ECO:0007669"/>
    <property type="project" value="TreeGrafter"/>
</dbReference>
<dbReference type="InterPro" id="IPR039430">
    <property type="entry name" value="Thymidylate_kin-like_dom"/>
</dbReference>
<dbReference type="EMBL" id="JABDTM020022982">
    <property type="protein sequence ID" value="KAH0815531.1"/>
    <property type="molecule type" value="Genomic_DNA"/>
</dbReference>
<comment type="pathway">
    <text evidence="1">Pyrimidine metabolism; dTTP biosynthesis.</text>
</comment>
<dbReference type="Pfam" id="PF02223">
    <property type="entry name" value="Thymidylate_kin"/>
    <property type="match status" value="1"/>
</dbReference>